<protein>
    <submittedName>
        <fullName evidence="2">Uncharacterized protein</fullName>
    </submittedName>
</protein>
<gene>
    <name evidence="2" type="ORF">PLEPLA_LOCUS39452</name>
</gene>
<accession>A0A9N7Z656</accession>
<dbReference type="AlphaFoldDB" id="A0A9N7Z656"/>
<evidence type="ECO:0000256" key="1">
    <source>
        <dbReference type="SAM" id="MobiDB-lite"/>
    </source>
</evidence>
<proteinExistence type="predicted"/>
<organism evidence="2 3">
    <name type="scientific">Pleuronectes platessa</name>
    <name type="common">European plaice</name>
    <dbReference type="NCBI Taxonomy" id="8262"/>
    <lineage>
        <taxon>Eukaryota</taxon>
        <taxon>Metazoa</taxon>
        <taxon>Chordata</taxon>
        <taxon>Craniata</taxon>
        <taxon>Vertebrata</taxon>
        <taxon>Euteleostomi</taxon>
        <taxon>Actinopterygii</taxon>
        <taxon>Neopterygii</taxon>
        <taxon>Teleostei</taxon>
        <taxon>Neoteleostei</taxon>
        <taxon>Acanthomorphata</taxon>
        <taxon>Carangaria</taxon>
        <taxon>Pleuronectiformes</taxon>
        <taxon>Pleuronectoidei</taxon>
        <taxon>Pleuronectidae</taxon>
        <taxon>Pleuronectes</taxon>
    </lineage>
</organism>
<sequence>MSARDSGETALETQRTSEDIDSPQPLWRSFRDYTRPVYSKPLTSQCTLGIKISCTLMPRTFPERAAIITAPLPVDSFSSGLSVMLSVSAQAWASIPGDTTPECLSQTKPDVQQQQQLSLSGQVSVIPDWLCTTLGFTGGFLLAVP</sequence>
<comment type="caution">
    <text evidence="2">The sequence shown here is derived from an EMBL/GenBank/DDBJ whole genome shotgun (WGS) entry which is preliminary data.</text>
</comment>
<feature type="region of interest" description="Disordered" evidence="1">
    <location>
        <begin position="1"/>
        <end position="24"/>
    </location>
</feature>
<keyword evidence="3" id="KW-1185">Reference proteome</keyword>
<dbReference type="EMBL" id="CADEAL010004099">
    <property type="protein sequence ID" value="CAB1451726.1"/>
    <property type="molecule type" value="Genomic_DNA"/>
</dbReference>
<evidence type="ECO:0000313" key="2">
    <source>
        <dbReference type="EMBL" id="CAB1451726.1"/>
    </source>
</evidence>
<dbReference type="Proteomes" id="UP001153269">
    <property type="component" value="Unassembled WGS sequence"/>
</dbReference>
<evidence type="ECO:0000313" key="3">
    <source>
        <dbReference type="Proteomes" id="UP001153269"/>
    </source>
</evidence>
<name>A0A9N7Z656_PLEPL</name>
<reference evidence="2" key="1">
    <citation type="submission" date="2020-03" db="EMBL/GenBank/DDBJ databases">
        <authorList>
            <person name="Weist P."/>
        </authorList>
    </citation>
    <scope>NUCLEOTIDE SEQUENCE</scope>
</reference>